<gene>
    <name evidence="2" type="ORF">OBO34_18190</name>
</gene>
<dbReference type="EMBL" id="JAOSHN010000008">
    <property type="protein sequence ID" value="MCU7380265.1"/>
    <property type="molecule type" value="Genomic_DNA"/>
</dbReference>
<dbReference type="Gene3D" id="1.10.150.650">
    <property type="match status" value="1"/>
</dbReference>
<dbReference type="RefSeq" id="WP_148398991.1">
    <property type="nucleotide sequence ID" value="NZ_JAJAGH010000011.1"/>
</dbReference>
<protein>
    <submittedName>
        <fullName evidence="2">PHP domain-containing protein</fullName>
    </submittedName>
</protein>
<accession>A0A9J6QXR1</accession>
<dbReference type="Proteomes" id="UP001065549">
    <property type="component" value="Unassembled WGS sequence"/>
</dbReference>
<proteinExistence type="predicted"/>
<dbReference type="InterPro" id="IPR003141">
    <property type="entry name" value="Pol/His_phosphatase_N"/>
</dbReference>
<keyword evidence="3" id="KW-1185">Reference proteome</keyword>
<dbReference type="GO" id="GO:0035312">
    <property type="term" value="F:5'-3' DNA exonuclease activity"/>
    <property type="evidence" value="ECO:0007669"/>
    <property type="project" value="TreeGrafter"/>
</dbReference>
<dbReference type="InterPro" id="IPR016195">
    <property type="entry name" value="Pol/histidinol_Pase-like"/>
</dbReference>
<dbReference type="CDD" id="cd07438">
    <property type="entry name" value="PHP_HisPPase_AMP"/>
    <property type="match status" value="1"/>
</dbReference>
<comment type="caution">
    <text evidence="2">The sequence shown here is derived from an EMBL/GenBank/DDBJ whole genome shotgun (WGS) entry which is preliminary data.</text>
</comment>
<reference evidence="2" key="1">
    <citation type="submission" date="2022-09" db="EMBL/GenBank/DDBJ databases">
        <title>Culturomic study of gut microbiota in children with autism spectrum disorder.</title>
        <authorList>
            <person name="Efimov B.A."/>
            <person name="Chaplin A.V."/>
            <person name="Sokolova S.R."/>
            <person name="Pikina A.P."/>
            <person name="Korzhanova M."/>
            <person name="Belova V."/>
            <person name="Korostin D."/>
        </authorList>
    </citation>
    <scope>NUCLEOTIDE SEQUENCE</scope>
    <source>
        <strain evidence="2">ASD5510</strain>
    </source>
</reference>
<dbReference type="GO" id="GO:0004534">
    <property type="term" value="F:5'-3' RNA exonuclease activity"/>
    <property type="evidence" value="ECO:0007669"/>
    <property type="project" value="TreeGrafter"/>
</dbReference>
<dbReference type="SUPFAM" id="SSF89550">
    <property type="entry name" value="PHP domain-like"/>
    <property type="match status" value="1"/>
</dbReference>
<dbReference type="PANTHER" id="PTHR42924:SF3">
    <property type="entry name" value="POLYMERASE_HISTIDINOL PHOSPHATASE N-TERMINAL DOMAIN-CONTAINING PROTEIN"/>
    <property type="match status" value="1"/>
</dbReference>
<dbReference type="SMART" id="SM00481">
    <property type="entry name" value="POLIIIAc"/>
    <property type="match status" value="1"/>
</dbReference>
<dbReference type="InterPro" id="IPR052018">
    <property type="entry name" value="PHP_domain"/>
</dbReference>
<evidence type="ECO:0000259" key="1">
    <source>
        <dbReference type="SMART" id="SM00481"/>
    </source>
</evidence>
<dbReference type="AlphaFoldDB" id="A0A9J6QXR1"/>
<sequence length="266" mass="29630">MEPKVDFHIHTWFSDGSISPAELVKQAKENGYDKIAITDHDGIDGIKEAQEAGRQLGLEIIPGIELATETETGIGLHILGYYIDTENKQLLKTLDDLRKKRDARNEKLLKELERMGYPLTQEELMLRSGQTFIGKPIIARAMAAKGYIEKPKEAFAEGKLLESPAAKAIKKEKLKTSDAIGLIKGAGGIAVLAHPIQIRKFGTPGSESFYQKVDDLISRLKKDGLDGLECFHCDHSVEQAARFVEIAQRHHLRITRGSDFHGTKFE</sequence>
<dbReference type="Pfam" id="PF02811">
    <property type="entry name" value="PHP"/>
    <property type="match status" value="1"/>
</dbReference>
<feature type="domain" description="Polymerase/histidinol phosphatase N-terminal" evidence="1">
    <location>
        <begin position="5"/>
        <end position="70"/>
    </location>
</feature>
<evidence type="ECO:0000313" key="3">
    <source>
        <dbReference type="Proteomes" id="UP001065549"/>
    </source>
</evidence>
<dbReference type="PANTHER" id="PTHR42924">
    <property type="entry name" value="EXONUCLEASE"/>
    <property type="match status" value="1"/>
</dbReference>
<dbReference type="Gene3D" id="3.20.20.140">
    <property type="entry name" value="Metal-dependent hydrolases"/>
    <property type="match status" value="1"/>
</dbReference>
<name>A0A9J6QXR1_9FIRM</name>
<evidence type="ECO:0000313" key="2">
    <source>
        <dbReference type="EMBL" id="MCU7380265.1"/>
    </source>
</evidence>
<organism evidence="2 3">
    <name type="scientific">Hominibacterium faecale</name>
    <dbReference type="NCBI Taxonomy" id="2839743"/>
    <lineage>
        <taxon>Bacteria</taxon>
        <taxon>Bacillati</taxon>
        <taxon>Bacillota</taxon>
        <taxon>Clostridia</taxon>
        <taxon>Peptostreptococcales</taxon>
        <taxon>Anaerovoracaceae</taxon>
        <taxon>Hominibacterium</taxon>
    </lineage>
</organism>
<dbReference type="InterPro" id="IPR004013">
    <property type="entry name" value="PHP_dom"/>
</dbReference>